<name>A0ABZ2C373_9PROT</name>
<keyword evidence="3 10" id="KW-0963">Cytoplasm</keyword>
<dbReference type="SMART" id="SM00962">
    <property type="entry name" value="SRP54"/>
    <property type="match status" value="1"/>
</dbReference>
<sequence>MTEKMSWFGRLKAGLQKSTEKITSNITAILTHRKLDQDVLNELEELLITSDLGVQTASELVKSLAKKKFNQNITDEEVRTHFADEIEKILEPYAQSLEINRTQKPFVVLVVGVNGTGKTTTLGKMAKRWKDQGYQLSIVAGDTFRAAAVEQLEAWGKRAGVPVIKGASKSDAAGLVYGALEASQKNGDDILLIDTAGRLHNKSALMDELKKVHRVIQKIDPSAPHATLLVLDATTGQNALTQVEIFKEAVDVSGLIITKLDGTAKGGVVVPIAHQYKLPIHAVGVGEGVEDLNPFSADIFAKNLMGIS</sequence>
<reference evidence="14 15" key="1">
    <citation type="journal article" date="2024" name="Environ. Microbiol.">
        <title>Novel evolutionary insights on the interactions of the Holosporales (Alphaproteobacteria) with eukaryotic hosts from comparative genomics.</title>
        <authorList>
            <person name="Giovannini M."/>
            <person name="Petroni G."/>
            <person name="Castelli M."/>
        </authorList>
    </citation>
    <scope>NUCLEOTIDE SEQUENCE [LARGE SCALE GENOMIC DNA]</scope>
    <source>
        <strain evidence="14 15">US_Bl 15I1</strain>
    </source>
</reference>
<evidence type="ECO:0000256" key="3">
    <source>
        <dbReference type="ARBA" id="ARBA00022490"/>
    </source>
</evidence>
<evidence type="ECO:0000256" key="9">
    <source>
        <dbReference type="ARBA" id="ARBA00048027"/>
    </source>
</evidence>
<feature type="domain" description="SRP54-type proteins GTP-binding" evidence="12">
    <location>
        <begin position="105"/>
        <end position="306"/>
    </location>
</feature>
<feature type="binding site" evidence="10">
    <location>
        <begin position="112"/>
        <end position="119"/>
    </location>
    <ligand>
        <name>GTP</name>
        <dbReference type="ChEBI" id="CHEBI:37565"/>
    </ligand>
</feature>
<evidence type="ECO:0000256" key="8">
    <source>
        <dbReference type="ARBA" id="ARBA00023170"/>
    </source>
</evidence>
<dbReference type="Gene3D" id="1.20.120.140">
    <property type="entry name" value="Signal recognition particle SRP54, nucleotide-binding domain"/>
    <property type="match status" value="1"/>
</dbReference>
<dbReference type="Pfam" id="PF00448">
    <property type="entry name" value="SRP54"/>
    <property type="match status" value="1"/>
</dbReference>
<dbReference type="InterPro" id="IPR013822">
    <property type="entry name" value="Signal_recog_particl_SRP54_hlx"/>
</dbReference>
<dbReference type="InterPro" id="IPR042101">
    <property type="entry name" value="SRP54_N_sf"/>
</dbReference>
<comment type="subcellular location">
    <subcellularLocation>
        <location evidence="1">Cell inner membrane</location>
        <topology evidence="1">Peripheral membrane protein</topology>
        <orientation evidence="1">Cytoplasmic side</orientation>
    </subcellularLocation>
    <subcellularLocation>
        <location evidence="10">Cell membrane</location>
        <topology evidence="10">Peripheral membrane protein</topology>
        <orientation evidence="10">Cytoplasmic side</orientation>
    </subcellularLocation>
    <subcellularLocation>
        <location evidence="10">Cytoplasm</location>
    </subcellularLocation>
</comment>
<gene>
    <name evidence="10" type="primary">ftsY</name>
    <name evidence="14" type="ORF">Bealeia1_00061</name>
</gene>
<dbReference type="InterPro" id="IPR000897">
    <property type="entry name" value="SRP54_GTPase_dom"/>
</dbReference>
<evidence type="ECO:0000256" key="5">
    <source>
        <dbReference type="ARBA" id="ARBA00022801"/>
    </source>
</evidence>
<keyword evidence="5 10" id="KW-0378">Hydrolase</keyword>
<dbReference type="PANTHER" id="PTHR43134:SF1">
    <property type="entry name" value="SIGNAL RECOGNITION PARTICLE RECEPTOR SUBUNIT ALPHA"/>
    <property type="match status" value="1"/>
</dbReference>
<dbReference type="InterPro" id="IPR036225">
    <property type="entry name" value="SRP/SRP_N"/>
</dbReference>
<keyword evidence="15" id="KW-1185">Reference proteome</keyword>
<evidence type="ECO:0000256" key="6">
    <source>
        <dbReference type="ARBA" id="ARBA00023134"/>
    </source>
</evidence>
<dbReference type="SUPFAM" id="SSF47364">
    <property type="entry name" value="Domain of the SRP/SRP receptor G-proteins"/>
    <property type="match status" value="1"/>
</dbReference>
<keyword evidence="6 10" id="KW-0342">GTP-binding</keyword>
<proteinExistence type="inferred from homology"/>
<dbReference type="SUPFAM" id="SSF52540">
    <property type="entry name" value="P-loop containing nucleoside triphosphate hydrolases"/>
    <property type="match status" value="1"/>
</dbReference>
<evidence type="ECO:0000259" key="11">
    <source>
        <dbReference type="SMART" id="SM00382"/>
    </source>
</evidence>
<feature type="domain" description="AAA+ ATPase" evidence="11">
    <location>
        <begin position="104"/>
        <end position="262"/>
    </location>
</feature>
<dbReference type="NCBIfam" id="TIGR00064">
    <property type="entry name" value="ftsY"/>
    <property type="match status" value="1"/>
</dbReference>
<dbReference type="SMART" id="SM00963">
    <property type="entry name" value="SRP54_N"/>
    <property type="match status" value="1"/>
</dbReference>
<evidence type="ECO:0000256" key="4">
    <source>
        <dbReference type="ARBA" id="ARBA00022741"/>
    </source>
</evidence>
<evidence type="ECO:0000259" key="12">
    <source>
        <dbReference type="SMART" id="SM00962"/>
    </source>
</evidence>
<evidence type="ECO:0000256" key="1">
    <source>
        <dbReference type="ARBA" id="ARBA00004515"/>
    </source>
</evidence>
<dbReference type="Gene3D" id="3.40.50.300">
    <property type="entry name" value="P-loop containing nucleotide triphosphate hydrolases"/>
    <property type="match status" value="1"/>
</dbReference>
<keyword evidence="8 10" id="KW-0675">Receptor</keyword>
<comment type="function">
    <text evidence="10">Involved in targeting and insertion of nascent membrane proteins into the cytoplasmic membrane. Acts as a receptor for the complex formed by the signal recognition particle (SRP) and the ribosome-nascent chain (RNC). Interaction with SRP-RNC leads to the transfer of the RNC complex to the Sec translocase for insertion into the membrane, the hydrolysis of GTP by both Ffh and FtsY, and the dissociation of the SRP-FtsY complex into the individual components.</text>
</comment>
<evidence type="ECO:0000256" key="2">
    <source>
        <dbReference type="ARBA" id="ARBA00022475"/>
    </source>
</evidence>
<dbReference type="InterPro" id="IPR027417">
    <property type="entry name" value="P-loop_NTPase"/>
</dbReference>
<protein>
    <recommendedName>
        <fullName evidence="10">Signal recognition particle receptor FtsY</fullName>
        <shortName evidence="10">SRP receptor</shortName>
        <ecNumber evidence="10">3.6.5.4</ecNumber>
    </recommendedName>
</protein>
<dbReference type="InterPro" id="IPR003593">
    <property type="entry name" value="AAA+_ATPase"/>
</dbReference>
<dbReference type="SMART" id="SM00382">
    <property type="entry name" value="AAA"/>
    <property type="match status" value="1"/>
</dbReference>
<feature type="binding site" evidence="10">
    <location>
        <begin position="258"/>
        <end position="261"/>
    </location>
    <ligand>
        <name>GTP</name>
        <dbReference type="ChEBI" id="CHEBI:37565"/>
    </ligand>
</feature>
<organism evidence="14 15">
    <name type="scientific">Candidatus Bealeia paramacronuclearis</name>
    <dbReference type="NCBI Taxonomy" id="1921001"/>
    <lineage>
        <taxon>Bacteria</taxon>
        <taxon>Pseudomonadati</taxon>
        <taxon>Pseudomonadota</taxon>
        <taxon>Alphaproteobacteria</taxon>
        <taxon>Holosporales</taxon>
        <taxon>Holosporaceae</taxon>
        <taxon>Candidatus Bealeia</taxon>
    </lineage>
</organism>
<feature type="binding site" evidence="10">
    <location>
        <begin position="194"/>
        <end position="198"/>
    </location>
    <ligand>
        <name>GTP</name>
        <dbReference type="ChEBI" id="CHEBI:37565"/>
    </ligand>
</feature>
<comment type="similarity">
    <text evidence="10">Belongs to the GTP-binding SRP family. FtsY subfamily.</text>
</comment>
<dbReference type="EC" id="3.6.5.4" evidence="10"/>
<dbReference type="Pfam" id="PF02881">
    <property type="entry name" value="SRP54_N"/>
    <property type="match status" value="1"/>
</dbReference>
<keyword evidence="7 10" id="KW-0472">Membrane</keyword>
<dbReference type="InterPro" id="IPR004390">
    <property type="entry name" value="SR_rcpt_FtsY"/>
</dbReference>
<evidence type="ECO:0000313" key="14">
    <source>
        <dbReference type="EMBL" id="WVX65895.1"/>
    </source>
</evidence>
<feature type="domain" description="Signal recognition particle SRP54 helical bundle" evidence="13">
    <location>
        <begin position="11"/>
        <end position="90"/>
    </location>
</feature>
<dbReference type="Proteomes" id="UP001330434">
    <property type="component" value="Chromosome"/>
</dbReference>
<dbReference type="HAMAP" id="MF_00920">
    <property type="entry name" value="FtsY"/>
    <property type="match status" value="1"/>
</dbReference>
<accession>A0ABZ2C373</accession>
<dbReference type="EMBL" id="CP133270">
    <property type="protein sequence ID" value="WVX65895.1"/>
    <property type="molecule type" value="Genomic_DNA"/>
</dbReference>
<comment type="catalytic activity">
    <reaction evidence="9 10">
        <text>GTP + H2O = GDP + phosphate + H(+)</text>
        <dbReference type="Rhea" id="RHEA:19669"/>
        <dbReference type="ChEBI" id="CHEBI:15377"/>
        <dbReference type="ChEBI" id="CHEBI:15378"/>
        <dbReference type="ChEBI" id="CHEBI:37565"/>
        <dbReference type="ChEBI" id="CHEBI:43474"/>
        <dbReference type="ChEBI" id="CHEBI:58189"/>
        <dbReference type="EC" id="3.6.5.4"/>
    </reaction>
</comment>
<evidence type="ECO:0000259" key="13">
    <source>
        <dbReference type="SMART" id="SM00963"/>
    </source>
</evidence>
<evidence type="ECO:0000313" key="15">
    <source>
        <dbReference type="Proteomes" id="UP001330434"/>
    </source>
</evidence>
<keyword evidence="2 10" id="KW-1003">Cell membrane</keyword>
<keyword evidence="4 10" id="KW-0547">Nucleotide-binding</keyword>
<dbReference type="CDD" id="cd17874">
    <property type="entry name" value="FtsY"/>
    <property type="match status" value="1"/>
</dbReference>
<evidence type="ECO:0000256" key="7">
    <source>
        <dbReference type="ARBA" id="ARBA00023136"/>
    </source>
</evidence>
<dbReference type="RefSeq" id="WP_331256464.1">
    <property type="nucleotide sequence ID" value="NZ_CP133270.1"/>
</dbReference>
<dbReference type="PANTHER" id="PTHR43134">
    <property type="entry name" value="SIGNAL RECOGNITION PARTICLE RECEPTOR SUBUNIT ALPHA"/>
    <property type="match status" value="1"/>
</dbReference>
<evidence type="ECO:0000256" key="10">
    <source>
        <dbReference type="HAMAP-Rule" id="MF_00920"/>
    </source>
</evidence>
<comment type="subunit">
    <text evidence="10">Part of the signal recognition particle protein translocation system, which is composed of SRP and FtsY. SRP is a ribonucleoprotein composed of Ffh and a 4.5S RNA molecule.</text>
</comment>